<dbReference type="Proteomes" id="UP000063965">
    <property type="component" value="Chromosome"/>
</dbReference>
<sequence length="80" mass="9133">MIAVYQMLIGINKLFHNHKDDNVVAAARERQLEHDSDRMQGGIKVSASIGVQRKFQNHAVTLSPQEQEALDKYLIRIPHL</sequence>
<evidence type="ECO:0000313" key="3">
    <source>
        <dbReference type="Proteomes" id="UP000063965"/>
    </source>
</evidence>
<accession>A0ABM5UU78</accession>
<name>A0ABM5UU78_9COXI</name>
<evidence type="ECO:0000313" key="2">
    <source>
        <dbReference type="EMBL" id="AKQ33505.1"/>
    </source>
</evidence>
<proteinExistence type="predicted"/>
<dbReference type="EMBL" id="CP011126">
    <property type="protein sequence ID" value="AKQ33418.1"/>
    <property type="molecule type" value="Genomic_DNA"/>
</dbReference>
<gene>
    <name evidence="1" type="ORF">CleRT_05000</name>
    <name evidence="2" type="ORF">CleRT_06440</name>
</gene>
<protein>
    <submittedName>
        <fullName evidence="2">Uncharacterized protein</fullName>
    </submittedName>
</protein>
<organism evidence="2 3">
    <name type="scientific">Candidatus Coxiella mudrowiae</name>
    <dbReference type="NCBI Taxonomy" id="2054173"/>
    <lineage>
        <taxon>Bacteria</taxon>
        <taxon>Pseudomonadati</taxon>
        <taxon>Pseudomonadota</taxon>
        <taxon>Gammaproteobacteria</taxon>
        <taxon>Legionellales</taxon>
        <taxon>Coxiellaceae</taxon>
        <taxon>Coxiella</taxon>
    </lineage>
</organism>
<dbReference type="EMBL" id="CP011126">
    <property type="protein sequence ID" value="AKQ33505.1"/>
    <property type="molecule type" value="Genomic_DNA"/>
</dbReference>
<reference evidence="2 3" key="1">
    <citation type="journal article" date="2015" name="Genome Biol. Evol.">
        <title>Distinctive Genome Reduction Rates Revealed by Genomic Analyses of Two Coxiella-Like Endosymbionts in Ticks.</title>
        <authorList>
            <person name="Gottlieb Y."/>
            <person name="Lalzar I."/>
            <person name="Klasson L."/>
        </authorList>
    </citation>
    <scope>NUCLEOTIDE SEQUENCE [LARGE SCALE GENOMIC DNA]</scope>
    <source>
        <strain evidence="2 3">CRt</strain>
    </source>
</reference>
<keyword evidence="3" id="KW-1185">Reference proteome</keyword>
<evidence type="ECO:0000313" key="1">
    <source>
        <dbReference type="EMBL" id="AKQ33418.1"/>
    </source>
</evidence>